<dbReference type="RefSeq" id="WP_130555871.1">
    <property type="nucleotide sequence ID" value="NZ_AP028947.1"/>
</dbReference>
<evidence type="ECO:0000313" key="2">
    <source>
        <dbReference type="EMBL" id="BET26672.1"/>
    </source>
</evidence>
<sequence>MEGYFKVVWWLIVGYVLLGNYVYFRHVLPALRDRDQTVGPLLTPSGQFKQIDAYVSLLDESSTKPWAFHFLRHFKTITIALICLMVPLFIFVLRNAF</sequence>
<gene>
    <name evidence="2" type="ORF">RGQ30_21730</name>
</gene>
<dbReference type="AlphaFoldDB" id="A0AA86IZK6"/>
<evidence type="ECO:0000313" key="3">
    <source>
        <dbReference type="Proteomes" id="UP001329151"/>
    </source>
</evidence>
<reference evidence="2 3" key="1">
    <citation type="submission" date="2023-10" db="EMBL/GenBank/DDBJ databases">
        <title>Complete Genome Sequence of Limnobacter thiooxidans CS-K2T, Isolated from freshwater lake sediments in Bavaria, Germany.</title>
        <authorList>
            <person name="Naruki M."/>
            <person name="Watanabe A."/>
            <person name="Warashina T."/>
            <person name="Morita T."/>
            <person name="Arakawa K."/>
        </authorList>
    </citation>
    <scope>NUCLEOTIDE SEQUENCE [LARGE SCALE GENOMIC DNA]</scope>
    <source>
        <strain evidence="2 3">CS-K2</strain>
    </source>
</reference>
<dbReference type="EMBL" id="AP028947">
    <property type="protein sequence ID" value="BET26672.1"/>
    <property type="molecule type" value="Genomic_DNA"/>
</dbReference>
<feature type="transmembrane region" description="Helical" evidence="1">
    <location>
        <begin position="74"/>
        <end position="93"/>
    </location>
</feature>
<name>A0AA86IZK6_9BURK</name>
<keyword evidence="1" id="KW-0812">Transmembrane</keyword>
<dbReference type="KEGG" id="lto:RGQ30_21730"/>
<evidence type="ECO:0000256" key="1">
    <source>
        <dbReference type="SAM" id="Phobius"/>
    </source>
</evidence>
<dbReference type="Proteomes" id="UP001329151">
    <property type="component" value="Chromosome"/>
</dbReference>
<keyword evidence="1" id="KW-0472">Membrane</keyword>
<accession>A0AA86IZK6</accession>
<organism evidence="2 3">
    <name type="scientific">Limnobacter thiooxidans</name>
    <dbReference type="NCBI Taxonomy" id="131080"/>
    <lineage>
        <taxon>Bacteria</taxon>
        <taxon>Pseudomonadati</taxon>
        <taxon>Pseudomonadota</taxon>
        <taxon>Betaproteobacteria</taxon>
        <taxon>Burkholderiales</taxon>
        <taxon>Burkholderiaceae</taxon>
        <taxon>Limnobacter</taxon>
    </lineage>
</organism>
<keyword evidence="3" id="KW-1185">Reference proteome</keyword>
<proteinExistence type="predicted"/>
<feature type="transmembrane region" description="Helical" evidence="1">
    <location>
        <begin position="7"/>
        <end position="24"/>
    </location>
</feature>
<keyword evidence="1" id="KW-1133">Transmembrane helix</keyword>
<protein>
    <submittedName>
        <fullName evidence="2">Uncharacterized protein</fullName>
    </submittedName>
</protein>